<keyword evidence="4" id="KW-1185">Reference proteome</keyword>
<feature type="compositionally biased region" description="Basic and acidic residues" evidence="2">
    <location>
        <begin position="340"/>
        <end position="354"/>
    </location>
</feature>
<reference evidence="3" key="1">
    <citation type="submission" date="2022-10" db="EMBL/GenBank/DDBJ databases">
        <title>Determination and structural analysis of whole genome sequence of Sarocladium strictum F4-1.</title>
        <authorList>
            <person name="Hu L."/>
            <person name="Jiang Y."/>
        </authorList>
    </citation>
    <scope>NUCLEOTIDE SEQUENCE</scope>
    <source>
        <strain evidence="3">F4-1</strain>
    </source>
</reference>
<dbReference type="EMBL" id="JAPDFR010000009">
    <property type="protein sequence ID" value="KAK0383636.1"/>
    <property type="molecule type" value="Genomic_DNA"/>
</dbReference>
<evidence type="ECO:0000256" key="2">
    <source>
        <dbReference type="SAM" id="MobiDB-lite"/>
    </source>
</evidence>
<organism evidence="3 4">
    <name type="scientific">Sarocladium strictum</name>
    <name type="common">Black bundle disease fungus</name>
    <name type="synonym">Acremonium strictum</name>
    <dbReference type="NCBI Taxonomy" id="5046"/>
    <lineage>
        <taxon>Eukaryota</taxon>
        <taxon>Fungi</taxon>
        <taxon>Dikarya</taxon>
        <taxon>Ascomycota</taxon>
        <taxon>Pezizomycotina</taxon>
        <taxon>Sordariomycetes</taxon>
        <taxon>Hypocreomycetidae</taxon>
        <taxon>Hypocreales</taxon>
        <taxon>Sarocladiaceae</taxon>
        <taxon>Sarocladium</taxon>
    </lineage>
</organism>
<comment type="caution">
    <text evidence="3">The sequence shown here is derived from an EMBL/GenBank/DDBJ whole genome shotgun (WGS) entry which is preliminary data.</text>
</comment>
<evidence type="ECO:0000313" key="3">
    <source>
        <dbReference type="EMBL" id="KAK0383636.1"/>
    </source>
</evidence>
<accession>A0AA39GAT2</accession>
<proteinExistence type="predicted"/>
<sequence>MSDFEAQIREASARNSELLRVLTETDHAKPALQEQMRFIHDLDTELADLKRRIQALDNKRKLELKDHEKYRDSNVRRFMYKATGQKEKFAQRAEKEEREYFEVLQKEHQANQIRENLEAQRNAAQQVRGELEALVRTHDNAQQELDRLYHSIFSGPTPQFPEEDEKERHRDQMLQAYHETRQRFEAESHTAQFLGSAMPLIQRALMHIEQALSHSRMDMFGGGAMSDYMERERLAQAEGCIQQAQQQVQRARQASPHIAQLPPIRINHGDILTDVFFDNLYTDMMFHEEIKRGRMEVQRFAIALQEQINSAESRKGSLHTQLKRNEADLEAARKALQEERGRAFERYASERSTDDLPPAYDAPSAAPPS</sequence>
<name>A0AA39GAT2_SARSR</name>
<dbReference type="Proteomes" id="UP001175261">
    <property type="component" value="Unassembled WGS sequence"/>
</dbReference>
<feature type="compositionally biased region" description="Low complexity" evidence="2">
    <location>
        <begin position="355"/>
        <end position="369"/>
    </location>
</feature>
<keyword evidence="1" id="KW-0175">Coiled coil</keyword>
<feature type="region of interest" description="Disordered" evidence="2">
    <location>
        <begin position="340"/>
        <end position="369"/>
    </location>
</feature>
<protein>
    <submittedName>
        <fullName evidence="3">Uncharacterized protein</fullName>
    </submittedName>
</protein>
<dbReference type="PANTHER" id="PTHR21974">
    <property type="entry name" value="RE15880P"/>
    <property type="match status" value="1"/>
</dbReference>
<dbReference type="AlphaFoldDB" id="A0AA39GAT2"/>
<feature type="coiled-coil region" evidence="1">
    <location>
        <begin position="103"/>
        <end position="151"/>
    </location>
</feature>
<evidence type="ECO:0000313" key="4">
    <source>
        <dbReference type="Proteomes" id="UP001175261"/>
    </source>
</evidence>
<evidence type="ECO:0000256" key="1">
    <source>
        <dbReference type="SAM" id="Coils"/>
    </source>
</evidence>
<feature type="coiled-coil region" evidence="1">
    <location>
        <begin position="1"/>
        <end position="66"/>
    </location>
</feature>
<dbReference type="PANTHER" id="PTHR21974:SF2">
    <property type="entry name" value="RE15880P"/>
    <property type="match status" value="1"/>
</dbReference>
<gene>
    <name evidence="3" type="ORF">NLU13_9547</name>
</gene>